<dbReference type="InterPro" id="IPR011992">
    <property type="entry name" value="EF-hand-dom_pair"/>
</dbReference>
<name>A0A067QZ09_ZOONE</name>
<feature type="region of interest" description="Disordered" evidence="3">
    <location>
        <begin position="1"/>
        <end position="31"/>
    </location>
</feature>
<keyword evidence="1" id="KW-0677">Repeat</keyword>
<dbReference type="AlphaFoldDB" id="A0A067QZ09"/>
<dbReference type="Proteomes" id="UP000027135">
    <property type="component" value="Unassembled WGS sequence"/>
</dbReference>
<dbReference type="PROSITE" id="PS50222">
    <property type="entry name" value="EF_HAND_2"/>
    <property type="match status" value="1"/>
</dbReference>
<evidence type="ECO:0000256" key="2">
    <source>
        <dbReference type="ARBA" id="ARBA00022837"/>
    </source>
</evidence>
<dbReference type="InterPro" id="IPR050403">
    <property type="entry name" value="Myosin_RLC"/>
</dbReference>
<protein>
    <submittedName>
        <fullName evidence="5">Myosin regulatory light chain 10</fullName>
    </submittedName>
</protein>
<gene>
    <name evidence="5" type="ORF">L798_15717</name>
</gene>
<dbReference type="Gene3D" id="1.10.238.10">
    <property type="entry name" value="EF-hand"/>
    <property type="match status" value="2"/>
</dbReference>
<dbReference type="EMBL" id="KK853179">
    <property type="protein sequence ID" value="KDR10218.1"/>
    <property type="molecule type" value="Genomic_DNA"/>
</dbReference>
<dbReference type="InterPro" id="IPR018247">
    <property type="entry name" value="EF_Hand_1_Ca_BS"/>
</dbReference>
<dbReference type="Pfam" id="PF13499">
    <property type="entry name" value="EF-hand_7"/>
    <property type="match status" value="1"/>
</dbReference>
<dbReference type="SUPFAM" id="SSF47473">
    <property type="entry name" value="EF-hand"/>
    <property type="match status" value="1"/>
</dbReference>
<dbReference type="OrthoDB" id="429467at2759"/>
<keyword evidence="2" id="KW-0106">Calcium</keyword>
<dbReference type="PROSITE" id="PS00018">
    <property type="entry name" value="EF_HAND_1"/>
    <property type="match status" value="1"/>
</dbReference>
<dbReference type="PANTHER" id="PTHR23049">
    <property type="entry name" value="MYOSIN REGULATORY LIGHT CHAIN 2"/>
    <property type="match status" value="1"/>
</dbReference>
<evidence type="ECO:0000313" key="6">
    <source>
        <dbReference type="Proteomes" id="UP000027135"/>
    </source>
</evidence>
<keyword evidence="6" id="KW-1185">Reference proteome</keyword>
<dbReference type="CDD" id="cd00051">
    <property type="entry name" value="EFh"/>
    <property type="match status" value="1"/>
</dbReference>
<dbReference type="eggNOG" id="KOG0031">
    <property type="taxonomic scope" value="Eukaryota"/>
</dbReference>
<reference evidence="5 6" key="1">
    <citation type="journal article" date="2014" name="Nat. Commun.">
        <title>Molecular traces of alternative social organization in a termite genome.</title>
        <authorList>
            <person name="Terrapon N."/>
            <person name="Li C."/>
            <person name="Robertson H.M."/>
            <person name="Ji L."/>
            <person name="Meng X."/>
            <person name="Booth W."/>
            <person name="Chen Z."/>
            <person name="Childers C.P."/>
            <person name="Glastad K.M."/>
            <person name="Gokhale K."/>
            <person name="Gowin J."/>
            <person name="Gronenberg W."/>
            <person name="Hermansen R.A."/>
            <person name="Hu H."/>
            <person name="Hunt B.G."/>
            <person name="Huylmans A.K."/>
            <person name="Khalil S.M."/>
            <person name="Mitchell R.D."/>
            <person name="Munoz-Torres M.C."/>
            <person name="Mustard J.A."/>
            <person name="Pan H."/>
            <person name="Reese J.T."/>
            <person name="Scharf M.E."/>
            <person name="Sun F."/>
            <person name="Vogel H."/>
            <person name="Xiao J."/>
            <person name="Yang W."/>
            <person name="Yang Z."/>
            <person name="Yang Z."/>
            <person name="Zhou J."/>
            <person name="Zhu J."/>
            <person name="Brent C.S."/>
            <person name="Elsik C.G."/>
            <person name="Goodisman M.A."/>
            <person name="Liberles D.A."/>
            <person name="Roe R.M."/>
            <person name="Vargo E.L."/>
            <person name="Vilcinskas A."/>
            <person name="Wang J."/>
            <person name="Bornberg-Bauer E."/>
            <person name="Korb J."/>
            <person name="Zhang G."/>
            <person name="Liebig J."/>
        </authorList>
    </citation>
    <scope>NUCLEOTIDE SEQUENCE [LARGE SCALE GENOMIC DNA]</scope>
    <source>
        <tissue evidence="5">Whole organism</tissue>
    </source>
</reference>
<dbReference type="GO" id="GO:0043226">
    <property type="term" value="C:organelle"/>
    <property type="evidence" value="ECO:0007669"/>
    <property type="project" value="UniProtKB-ARBA"/>
</dbReference>
<proteinExistence type="predicted"/>
<accession>A0A067QZ09</accession>
<dbReference type="FunFam" id="1.10.238.10:FF:000178">
    <property type="entry name" value="Calmodulin-2 A"/>
    <property type="match status" value="1"/>
</dbReference>
<evidence type="ECO:0000313" key="5">
    <source>
        <dbReference type="EMBL" id="KDR10218.1"/>
    </source>
</evidence>
<dbReference type="SMART" id="SM00054">
    <property type="entry name" value="EFh"/>
    <property type="match status" value="2"/>
</dbReference>
<evidence type="ECO:0000259" key="4">
    <source>
        <dbReference type="PROSITE" id="PS50222"/>
    </source>
</evidence>
<evidence type="ECO:0000256" key="3">
    <source>
        <dbReference type="SAM" id="MobiDB-lite"/>
    </source>
</evidence>
<organism evidence="5 6">
    <name type="scientific">Zootermopsis nevadensis</name>
    <name type="common">Dampwood termite</name>
    <dbReference type="NCBI Taxonomy" id="136037"/>
    <lineage>
        <taxon>Eukaryota</taxon>
        <taxon>Metazoa</taxon>
        <taxon>Ecdysozoa</taxon>
        <taxon>Arthropoda</taxon>
        <taxon>Hexapoda</taxon>
        <taxon>Insecta</taxon>
        <taxon>Pterygota</taxon>
        <taxon>Neoptera</taxon>
        <taxon>Polyneoptera</taxon>
        <taxon>Dictyoptera</taxon>
        <taxon>Blattodea</taxon>
        <taxon>Blattoidea</taxon>
        <taxon>Termitoidae</taxon>
        <taxon>Termopsidae</taxon>
        <taxon>Zootermopsis</taxon>
    </lineage>
</organism>
<evidence type="ECO:0000256" key="1">
    <source>
        <dbReference type="ARBA" id="ARBA00022737"/>
    </source>
</evidence>
<dbReference type="GO" id="GO:0005509">
    <property type="term" value="F:calcium ion binding"/>
    <property type="evidence" value="ECO:0007669"/>
    <property type="project" value="InterPro"/>
</dbReference>
<sequence>MGDVPKDMMKKKRELTKSDVPGAKKALAADPNSLDAKEKVCGHTLTTTPEIACGPSPVAKADESVGDTPKVKEKSRSILKHNASADAEIEPTQTLLLKPVATAEVSENETPKPKHTLKRVSTTEEVKCLPTQSTVATTEVTEQELQVKPVAFVDKNVTPMSCKSRNVAPKAATKRDMELLYDLDNEKLAELKEAFHLFDLNNDGFIDKEDLKNTYITLGRTDICDEEIQCMLSEATNPLDFDAFVILLGYKSIELDPEEVLLKALSQWDYDNSGLISEERIKHDLMMWGDRFSSDEVEMALEDAPVFYRQDTRTSMIDYVKFCKILCGLRKMTKIP</sequence>
<feature type="region of interest" description="Disordered" evidence="3">
    <location>
        <begin position="102"/>
        <end position="121"/>
    </location>
</feature>
<dbReference type="InParanoid" id="A0A067QZ09"/>
<dbReference type="STRING" id="136037.A0A067QZ09"/>
<dbReference type="InterPro" id="IPR002048">
    <property type="entry name" value="EF_hand_dom"/>
</dbReference>
<feature type="domain" description="EF-hand" evidence="4">
    <location>
        <begin position="186"/>
        <end position="221"/>
    </location>
</feature>